<evidence type="ECO:0000313" key="2">
    <source>
        <dbReference type="Proteomes" id="UP001055811"/>
    </source>
</evidence>
<protein>
    <submittedName>
        <fullName evidence="1">Uncharacterized protein</fullName>
    </submittedName>
</protein>
<proteinExistence type="predicted"/>
<name>A0ACB9BR05_CICIN</name>
<accession>A0ACB9BR05</accession>
<evidence type="ECO:0000313" key="1">
    <source>
        <dbReference type="EMBL" id="KAI3724459.1"/>
    </source>
</evidence>
<gene>
    <name evidence="1" type="ORF">L2E82_36237</name>
</gene>
<sequence>MHALSLAISRPIKIGQKSVSCNFATSRQMDDNSCNGGSDNIDWNIDDEHEIADMLSASTVTADKFF</sequence>
<comment type="caution">
    <text evidence="1">The sequence shown here is derived from an EMBL/GenBank/DDBJ whole genome shotgun (WGS) entry which is preliminary data.</text>
</comment>
<dbReference type="Proteomes" id="UP001055811">
    <property type="component" value="Linkage Group LG06"/>
</dbReference>
<reference evidence="1 2" key="2">
    <citation type="journal article" date="2022" name="Mol. Ecol. Resour.">
        <title>The genomes of chicory, endive, great burdock and yacon provide insights into Asteraceae paleo-polyploidization history and plant inulin production.</title>
        <authorList>
            <person name="Fan W."/>
            <person name="Wang S."/>
            <person name="Wang H."/>
            <person name="Wang A."/>
            <person name="Jiang F."/>
            <person name="Liu H."/>
            <person name="Zhao H."/>
            <person name="Xu D."/>
            <person name="Zhang Y."/>
        </authorList>
    </citation>
    <scope>NUCLEOTIDE SEQUENCE [LARGE SCALE GENOMIC DNA]</scope>
    <source>
        <strain evidence="2">cv. Punajuju</strain>
        <tissue evidence="1">Leaves</tissue>
    </source>
</reference>
<keyword evidence="2" id="KW-1185">Reference proteome</keyword>
<dbReference type="EMBL" id="CM042014">
    <property type="protein sequence ID" value="KAI3724459.1"/>
    <property type="molecule type" value="Genomic_DNA"/>
</dbReference>
<organism evidence="1 2">
    <name type="scientific">Cichorium intybus</name>
    <name type="common">Chicory</name>
    <dbReference type="NCBI Taxonomy" id="13427"/>
    <lineage>
        <taxon>Eukaryota</taxon>
        <taxon>Viridiplantae</taxon>
        <taxon>Streptophyta</taxon>
        <taxon>Embryophyta</taxon>
        <taxon>Tracheophyta</taxon>
        <taxon>Spermatophyta</taxon>
        <taxon>Magnoliopsida</taxon>
        <taxon>eudicotyledons</taxon>
        <taxon>Gunneridae</taxon>
        <taxon>Pentapetalae</taxon>
        <taxon>asterids</taxon>
        <taxon>campanulids</taxon>
        <taxon>Asterales</taxon>
        <taxon>Asteraceae</taxon>
        <taxon>Cichorioideae</taxon>
        <taxon>Cichorieae</taxon>
        <taxon>Cichoriinae</taxon>
        <taxon>Cichorium</taxon>
    </lineage>
</organism>
<reference evidence="2" key="1">
    <citation type="journal article" date="2022" name="Mol. Ecol. Resour.">
        <title>The genomes of chicory, endive, great burdock and yacon provide insights into Asteraceae palaeo-polyploidization history and plant inulin production.</title>
        <authorList>
            <person name="Fan W."/>
            <person name="Wang S."/>
            <person name="Wang H."/>
            <person name="Wang A."/>
            <person name="Jiang F."/>
            <person name="Liu H."/>
            <person name="Zhao H."/>
            <person name="Xu D."/>
            <person name="Zhang Y."/>
        </authorList>
    </citation>
    <scope>NUCLEOTIDE SEQUENCE [LARGE SCALE GENOMIC DNA]</scope>
    <source>
        <strain evidence="2">cv. Punajuju</strain>
    </source>
</reference>